<keyword evidence="9 10" id="KW-0234">DNA repair</keyword>
<comment type="subunit">
    <text evidence="10">Heterotrimer of RecB, RecC and RecD. All subunits contribute to DNA-binding.</text>
</comment>
<keyword evidence="2 10" id="KW-0547">Nucleotide-binding</keyword>
<evidence type="ECO:0000256" key="8">
    <source>
        <dbReference type="ARBA" id="ARBA00023125"/>
    </source>
</evidence>
<dbReference type="AlphaFoldDB" id="C9PMP1"/>
<keyword evidence="13" id="KW-1185">Reference proteome</keyword>
<feature type="domain" description="RecC C-terminal" evidence="11">
    <location>
        <begin position="835"/>
        <end position="1064"/>
    </location>
</feature>
<evidence type="ECO:0000256" key="2">
    <source>
        <dbReference type="ARBA" id="ARBA00022741"/>
    </source>
</evidence>
<dbReference type="Gene3D" id="3.40.50.300">
    <property type="entry name" value="P-loop containing nucleotide triphosphate hydrolases"/>
    <property type="match status" value="2"/>
</dbReference>
<dbReference type="Pfam" id="PF04257">
    <property type="entry name" value="Exonuc_V_gamma"/>
    <property type="match status" value="1"/>
</dbReference>
<dbReference type="InterPro" id="IPR011335">
    <property type="entry name" value="Restrct_endonuc-II-like"/>
</dbReference>
<dbReference type="InterPro" id="IPR006697">
    <property type="entry name" value="RecC"/>
</dbReference>
<keyword evidence="6 10" id="KW-0269">Exonuclease</keyword>
<evidence type="ECO:0000256" key="4">
    <source>
        <dbReference type="ARBA" id="ARBA00022801"/>
    </source>
</evidence>
<evidence type="ECO:0000256" key="5">
    <source>
        <dbReference type="ARBA" id="ARBA00022806"/>
    </source>
</evidence>
<dbReference type="GO" id="GO:0009338">
    <property type="term" value="C:exodeoxyribonuclease V complex"/>
    <property type="evidence" value="ECO:0007669"/>
    <property type="project" value="InterPro"/>
</dbReference>
<proteinExistence type="inferred from homology"/>
<comment type="caution">
    <text evidence="12">The sequence shown here is derived from an EMBL/GenBank/DDBJ whole genome shotgun (WGS) entry which is preliminary data.</text>
</comment>
<dbReference type="SUPFAM" id="SSF52980">
    <property type="entry name" value="Restriction endonuclease-like"/>
    <property type="match status" value="1"/>
</dbReference>
<evidence type="ECO:0000256" key="6">
    <source>
        <dbReference type="ARBA" id="ARBA00022839"/>
    </source>
</evidence>
<keyword evidence="8 10" id="KW-0238">DNA-binding</keyword>
<comment type="miscellaneous">
    <text evidence="10">In the RecBCD complex, RecB has a slow 3'-5' helicase, an exonuclease activity and loads RecA onto ssDNA, RecD has a fast 5'-3' helicase activity, while RecC stimulates the ATPase and processivity of the RecB helicase and contributes to recognition of the Chi site.</text>
</comment>
<evidence type="ECO:0000256" key="9">
    <source>
        <dbReference type="ARBA" id="ARBA00023204"/>
    </source>
</evidence>
<evidence type="ECO:0000313" key="13">
    <source>
        <dbReference type="Proteomes" id="UP000005519"/>
    </source>
</evidence>
<dbReference type="InterPro" id="IPR041500">
    <property type="entry name" value="RecC_C"/>
</dbReference>
<dbReference type="NCBIfam" id="TIGR01450">
    <property type="entry name" value="recC"/>
    <property type="match status" value="1"/>
</dbReference>
<dbReference type="EMBL" id="ACZR01000002">
    <property type="protein sequence ID" value="EEX51075.1"/>
    <property type="molecule type" value="Genomic_DNA"/>
</dbReference>
<dbReference type="GO" id="GO:0000724">
    <property type="term" value="P:double-strand break repair via homologous recombination"/>
    <property type="evidence" value="ECO:0007669"/>
    <property type="project" value="UniProtKB-UniRule"/>
</dbReference>
<dbReference type="Gene3D" id="1.10.10.990">
    <property type="match status" value="1"/>
</dbReference>
<evidence type="ECO:0000256" key="1">
    <source>
        <dbReference type="ARBA" id="ARBA00022722"/>
    </source>
</evidence>
<dbReference type="Pfam" id="PF17946">
    <property type="entry name" value="RecC_C"/>
    <property type="match status" value="1"/>
</dbReference>
<dbReference type="InterPro" id="IPR013986">
    <property type="entry name" value="DExx_box_DNA_helicase_dom_sf"/>
</dbReference>
<keyword evidence="3 10" id="KW-0227">DNA damage</keyword>
<comment type="similarity">
    <text evidence="10">Belongs to the RecC family.</text>
</comment>
<comment type="function">
    <text evidence="10">A helicase/nuclease that prepares dsDNA breaks (DSB) for recombinational DNA repair. Binds to DSBs and unwinds DNA via a highly rapid and processive ATP-dependent bidirectional helicase activity. Unwinds dsDNA until it encounters a Chi (crossover hotspot instigator) sequence from the 3' direction. Cuts ssDNA a few nucleotides 3' to the Chi site. The properties and activities of the enzyme are changed at Chi. The Chi-altered holoenzyme produces a long 3'-ssDNA overhang and facilitates RecA-binding to the ssDNA for homologous DNA recombination and repair. Holoenzyme degrades any linearized DNA that is unable to undergo homologous recombination. In the holoenzyme this subunit recognizes the wild-type Chi sequence, and when added to isolated RecB increases its ATP-dependent helicase processivity.</text>
</comment>
<dbReference type="Gene3D" id="1.10.10.160">
    <property type="match status" value="1"/>
</dbReference>
<dbReference type="Proteomes" id="UP000005519">
    <property type="component" value="Unassembled WGS sequence"/>
</dbReference>
<dbReference type="GO" id="GO:0003677">
    <property type="term" value="F:DNA binding"/>
    <property type="evidence" value="ECO:0007669"/>
    <property type="project" value="UniProtKB-UniRule"/>
</dbReference>
<evidence type="ECO:0000313" key="12">
    <source>
        <dbReference type="EMBL" id="EEX51075.1"/>
    </source>
</evidence>
<organism evidence="12 13">
    <name type="scientific">Pasteurella dagmatis ATCC 43325</name>
    <dbReference type="NCBI Taxonomy" id="667128"/>
    <lineage>
        <taxon>Bacteria</taxon>
        <taxon>Pseudomonadati</taxon>
        <taxon>Pseudomonadota</taxon>
        <taxon>Gammaproteobacteria</taxon>
        <taxon>Pasteurellales</taxon>
        <taxon>Pasteurellaceae</taxon>
        <taxon>Pasteurella</taxon>
    </lineage>
</organism>
<protein>
    <recommendedName>
        <fullName evidence="10">RecBCD enzyme subunit RecC</fullName>
    </recommendedName>
    <alternativeName>
        <fullName evidence="10">Exonuclease V subunit RecC</fullName>
        <shortName evidence="10">ExoV subunit RecC</shortName>
    </alternativeName>
    <alternativeName>
        <fullName evidence="10">Helicase/nuclease RecBCD subunit RecC</fullName>
    </alternativeName>
</protein>
<evidence type="ECO:0000259" key="11">
    <source>
        <dbReference type="Pfam" id="PF17946"/>
    </source>
</evidence>
<accession>C9PMP1</accession>
<gene>
    <name evidence="10 12" type="primary">recC</name>
    <name evidence="12" type="ORF">HMPREF0621_0265</name>
</gene>
<dbReference type="GO" id="GO:0003678">
    <property type="term" value="F:DNA helicase activity"/>
    <property type="evidence" value="ECO:0007669"/>
    <property type="project" value="UniProtKB-UniRule"/>
</dbReference>
<dbReference type="GO" id="GO:0005524">
    <property type="term" value="F:ATP binding"/>
    <property type="evidence" value="ECO:0007669"/>
    <property type="project" value="UniProtKB-UniRule"/>
</dbReference>
<sequence length="1129" mass="131355">MRHIVFNVYYSNDLDVQKEILLKIMENTLDDPFQSEVVLVQSPGMAQWLKWQIAQKKGIASNIKFPMPASFIWQQYLDNLPQVEEQSQFNKTSMTWRFMRLVPNYLSGQSFSTLRHYLAYSAQSEQYKLYQLVHKIADLFDQYLVYRPEWLKAWESGQDDMVVQKLTQKLPANDDPILQQIVQDVRWQASLWRALVQDIQAETQNENVVHRAYLHTQFLSFLQQDSPKNIPKRLFIFGISALPIGYLETFKALSYHCDVHLFFTNGCREYWGDLVDHKFRHKLAQMQRISYYNQQSHAIYQEDPTKALEQTATDEEILEGHPLLSSWGKLGRDFLYLLTDLEQSENVNSVEAYTDLSERNLLSQVQARILRLDGNTGLNFTENDRSLTFHSCHSPMREVEVLQDYLLHLFQNNPEITPKDVVVMVANIDRYTPYIQAVFGQKKRNDKSSIPFSISDNKLSENDVLIASFIHLLKMREAQFTAEEVLALLDIPAIRNKFQIDLTDLEQVHHWVVNAGIRFGLEKTTDSQQTNYNSWQAGLERMLLGYAMREENGIWQDSLGFDNSYGLGGQLAGKLAEFITCLSDWYEQMQQPQLALNWQENLTALLANFFDSDEDNSATLLYIQDVIEQSIAQIQQTHFAENINIDVIADMLASALEDDPNTMRFLAGKVNFCTLLPMRSIPFKVVCLLGMNDGEYPRQQTPNSFDLMKHDRRKGDRFRRDDDCYLFLEALLSAQEYFYVSFVGRSIIDNQAKEPSVLVSQLLDYVAEKLAQNDDKNWREHLVQQHPMTAFSPENFTKNDRSFAKQWLPLANRENANQFENFIQPIEQMLLDDDREIRLSELIDFVQNPVAFFFKRRLGVYLTGLDESIADTENFSLDALEQYQINDALLYCDEDETDTFFAQLKIKGALPRGEFANIYANKQKEAVQELKEKIADYLQQDYQIQSVDLTLKTSKGKVRLVGNIDRLYYNHRVSWRVGSVKDKHCIESWIYYLAQCAMSEDIVQPPIYYGKNEEQTFKPLEMVEEFTVREQAINQLLVYIESYLQTYQQLQIVPTTDISSYLDAMAGESAENSSVFLQKLKAIAEGGYMSSGDVYWKRVFDQQQFDDSLIKEINERTKSWFALMIDHLE</sequence>
<evidence type="ECO:0000256" key="10">
    <source>
        <dbReference type="HAMAP-Rule" id="MF_01486"/>
    </source>
</evidence>
<dbReference type="HOGENOM" id="CLU_007513_0_0_6"/>
<keyword evidence="5 10" id="KW-0347">Helicase</keyword>
<dbReference type="SUPFAM" id="SSF52540">
    <property type="entry name" value="P-loop containing nucleoside triphosphate hydrolases"/>
    <property type="match status" value="2"/>
</dbReference>
<name>C9PMP1_9PAST</name>
<dbReference type="PIRSF" id="PIRSF000980">
    <property type="entry name" value="RecC"/>
    <property type="match status" value="1"/>
</dbReference>
<reference evidence="12 13" key="1">
    <citation type="submission" date="2009-10" db="EMBL/GenBank/DDBJ databases">
        <authorList>
            <person name="Muzny D."/>
            <person name="Qin X."/>
            <person name="Deng J."/>
            <person name="Jiang H."/>
            <person name="Liu Y."/>
            <person name="Qu J."/>
            <person name="Song X.-Z."/>
            <person name="Zhang L."/>
            <person name="Thornton R."/>
            <person name="Coyle M."/>
            <person name="Francisco L."/>
            <person name="Jackson L."/>
            <person name="Javaid M."/>
            <person name="Korchina V."/>
            <person name="Kovar C."/>
            <person name="Mata R."/>
            <person name="Mathew T."/>
            <person name="Ngo R."/>
            <person name="Nguyen L."/>
            <person name="Nguyen N."/>
            <person name="Okwuonu G."/>
            <person name="Ongeri F."/>
            <person name="Pham C."/>
            <person name="Simmons D."/>
            <person name="Wilczek-Boney K."/>
            <person name="Hale W."/>
            <person name="Jakkamsetti A."/>
            <person name="Pham P."/>
            <person name="Ruth R."/>
            <person name="San Lucas F."/>
            <person name="Warren J."/>
            <person name="Zhang J."/>
            <person name="Zhao Z."/>
            <person name="Zhou C."/>
            <person name="Zhu D."/>
            <person name="Lee S."/>
            <person name="Bess C."/>
            <person name="Blankenburg K."/>
            <person name="Forbes L."/>
            <person name="Fu Q."/>
            <person name="Gubbala S."/>
            <person name="Hirani K."/>
            <person name="Jayaseelan J.C."/>
            <person name="Lara F."/>
            <person name="Munidasa M."/>
            <person name="Palculict T."/>
            <person name="Patil S."/>
            <person name="Pu L.-L."/>
            <person name="Saada N."/>
            <person name="Tang L."/>
            <person name="Weissenberger G."/>
            <person name="Zhu Y."/>
            <person name="Hemphill L."/>
            <person name="Shang Y."/>
            <person name="Youmans B."/>
            <person name="Ayvaz T."/>
            <person name="Ross M."/>
            <person name="Santibanez J."/>
            <person name="Aqrawi P."/>
            <person name="Gross S."/>
            <person name="Joshi V."/>
            <person name="Fowler G."/>
            <person name="Nazareth L."/>
            <person name="Reid J."/>
            <person name="Worley K."/>
            <person name="Petrosino J."/>
            <person name="Highlander S."/>
            <person name="Gibbs R."/>
        </authorList>
    </citation>
    <scope>NUCLEOTIDE SEQUENCE [LARGE SCALE GENOMIC DNA]</scope>
    <source>
        <strain evidence="12 13">ATCC 43325</strain>
    </source>
</reference>
<keyword evidence="4 10" id="KW-0378">Hydrolase</keyword>
<dbReference type="GO" id="GO:0008854">
    <property type="term" value="F:exodeoxyribonuclease V activity"/>
    <property type="evidence" value="ECO:0007669"/>
    <property type="project" value="InterPro"/>
</dbReference>
<dbReference type="HAMAP" id="MF_01486">
    <property type="entry name" value="RecC"/>
    <property type="match status" value="1"/>
</dbReference>
<dbReference type="STRING" id="667128.HMPREF0621_0265"/>
<dbReference type="InterPro" id="IPR027417">
    <property type="entry name" value="P-loop_NTPase"/>
</dbReference>
<keyword evidence="7 10" id="KW-0067">ATP-binding</keyword>
<evidence type="ECO:0000256" key="3">
    <source>
        <dbReference type="ARBA" id="ARBA00022763"/>
    </source>
</evidence>
<dbReference type="PANTHER" id="PTHR30591">
    <property type="entry name" value="RECBCD ENZYME SUBUNIT RECC"/>
    <property type="match status" value="1"/>
</dbReference>
<dbReference type="Gene3D" id="3.40.50.10930">
    <property type="match status" value="1"/>
</dbReference>
<keyword evidence="1 10" id="KW-0540">Nuclease</keyword>
<dbReference type="PANTHER" id="PTHR30591:SF1">
    <property type="entry name" value="RECBCD ENZYME SUBUNIT RECC"/>
    <property type="match status" value="1"/>
</dbReference>
<evidence type="ECO:0000256" key="7">
    <source>
        <dbReference type="ARBA" id="ARBA00022840"/>
    </source>
</evidence>